<keyword evidence="3" id="KW-1185">Reference proteome</keyword>
<sequence>MSEQTLRTELEDVATLDDIDVAAWAERHEVDPQAVERVRRHQAEARRTCGWALEKDARRRLSAGADVNAADAQGNTPLMEAVRWEGVESVRLLIDSGANVHAHDTQGATAIIEAVAGGQHGHVDIVRILIDAGADVHVRNNRGHDALMMLVKHARRWDEDDCAAVVRTLIDAGADGTAQDHEGTSALQAAKDAGHNAIVAEIERGVLAAAATSETPGSAPKRRTM</sequence>
<proteinExistence type="predicted"/>
<comment type="caution">
    <text evidence="2">The sequence shown here is derived from an EMBL/GenBank/DDBJ whole genome shotgun (WGS) entry which is preliminary data.</text>
</comment>
<dbReference type="PANTHER" id="PTHR24157">
    <property type="entry name" value="ANKYRIN REPEAT, SAM AND BASIC LEUCINE ZIPPER DOMAIN-CONTAINING PROTEIN 1"/>
    <property type="match status" value="1"/>
</dbReference>
<dbReference type="InterPro" id="IPR002110">
    <property type="entry name" value="Ankyrin_rpt"/>
</dbReference>
<name>A0A370XCH2_9GAMM</name>
<dbReference type="OrthoDB" id="7172369at2"/>
<reference evidence="2 3" key="1">
    <citation type="submission" date="2018-07" db="EMBL/GenBank/DDBJ databases">
        <title>Dyella monticola sp. nov. and Dyella psychrodurans sp. nov. isolated from monsoon evergreen broad-leaved forest soil of Dinghu Mountain, China.</title>
        <authorList>
            <person name="Gao Z."/>
            <person name="Qiu L."/>
        </authorList>
    </citation>
    <scope>NUCLEOTIDE SEQUENCE [LARGE SCALE GENOMIC DNA]</scope>
    <source>
        <strain evidence="2 3">4MSK11</strain>
    </source>
</reference>
<dbReference type="Pfam" id="PF12796">
    <property type="entry name" value="Ank_2"/>
    <property type="match status" value="1"/>
</dbReference>
<dbReference type="AlphaFoldDB" id="A0A370XCH2"/>
<accession>A0A370XCH2</accession>
<evidence type="ECO:0000313" key="2">
    <source>
        <dbReference type="EMBL" id="RDS85921.1"/>
    </source>
</evidence>
<dbReference type="SMART" id="SM00248">
    <property type="entry name" value="ANK"/>
    <property type="match status" value="3"/>
</dbReference>
<dbReference type="Proteomes" id="UP000255334">
    <property type="component" value="Unassembled WGS sequence"/>
</dbReference>
<gene>
    <name evidence="2" type="ORF">DWU99_01185</name>
</gene>
<dbReference type="InterPro" id="IPR036770">
    <property type="entry name" value="Ankyrin_rpt-contain_sf"/>
</dbReference>
<evidence type="ECO:0000256" key="1">
    <source>
        <dbReference type="PROSITE-ProRule" id="PRU00023"/>
    </source>
</evidence>
<dbReference type="Gene3D" id="1.25.40.20">
    <property type="entry name" value="Ankyrin repeat-containing domain"/>
    <property type="match status" value="2"/>
</dbReference>
<dbReference type="PROSITE" id="PS50088">
    <property type="entry name" value="ANK_REPEAT"/>
    <property type="match status" value="2"/>
</dbReference>
<dbReference type="EMBL" id="QRBF01000001">
    <property type="protein sequence ID" value="RDS85921.1"/>
    <property type="molecule type" value="Genomic_DNA"/>
</dbReference>
<organism evidence="2 3">
    <name type="scientific">Dyella psychrodurans</name>
    <dbReference type="NCBI Taxonomy" id="1927960"/>
    <lineage>
        <taxon>Bacteria</taxon>
        <taxon>Pseudomonadati</taxon>
        <taxon>Pseudomonadota</taxon>
        <taxon>Gammaproteobacteria</taxon>
        <taxon>Lysobacterales</taxon>
        <taxon>Rhodanobacteraceae</taxon>
        <taxon>Dyella</taxon>
    </lineage>
</organism>
<feature type="repeat" description="ANK" evidence="1">
    <location>
        <begin position="106"/>
        <end position="141"/>
    </location>
</feature>
<dbReference type="PANTHER" id="PTHR24157:SF3">
    <property type="entry name" value="ANKYRIN REPEAT, SAM AND BASIC LEUCINE ZIPPER DOMAIN-CONTAINING PROTEIN 1"/>
    <property type="match status" value="1"/>
</dbReference>
<dbReference type="GO" id="GO:0071546">
    <property type="term" value="C:pi-body"/>
    <property type="evidence" value="ECO:0007669"/>
    <property type="project" value="TreeGrafter"/>
</dbReference>
<protein>
    <submittedName>
        <fullName evidence="2">Ankyrin repeat domain-containing protein</fullName>
    </submittedName>
</protein>
<evidence type="ECO:0000313" key="3">
    <source>
        <dbReference type="Proteomes" id="UP000255334"/>
    </source>
</evidence>
<dbReference type="RefSeq" id="WP_115476172.1">
    <property type="nucleotide sequence ID" value="NZ_QRBF01000001.1"/>
</dbReference>
<feature type="repeat" description="ANK" evidence="1">
    <location>
        <begin position="73"/>
        <end position="105"/>
    </location>
</feature>
<dbReference type="PROSITE" id="PS50297">
    <property type="entry name" value="ANK_REP_REGION"/>
    <property type="match status" value="2"/>
</dbReference>
<keyword evidence="1" id="KW-0040">ANK repeat</keyword>
<dbReference type="SUPFAM" id="SSF48403">
    <property type="entry name" value="Ankyrin repeat"/>
    <property type="match status" value="1"/>
</dbReference>